<proteinExistence type="predicted"/>
<dbReference type="Proteomes" id="UP001285441">
    <property type="component" value="Unassembled WGS sequence"/>
</dbReference>
<feature type="compositionally biased region" description="Low complexity" evidence="1">
    <location>
        <begin position="622"/>
        <end position="635"/>
    </location>
</feature>
<dbReference type="EMBL" id="JAULSW010000005">
    <property type="protein sequence ID" value="KAK3381081.1"/>
    <property type="molecule type" value="Genomic_DNA"/>
</dbReference>
<dbReference type="AlphaFoldDB" id="A0AAE0TVH5"/>
<feature type="compositionally biased region" description="Basic and acidic residues" evidence="1">
    <location>
        <begin position="850"/>
        <end position="878"/>
    </location>
</feature>
<feature type="compositionally biased region" description="Polar residues" evidence="1">
    <location>
        <begin position="560"/>
        <end position="570"/>
    </location>
</feature>
<accession>A0AAE0TVH5</accession>
<name>A0AAE0TVH5_9PEZI</name>
<feature type="compositionally biased region" description="Polar residues" evidence="1">
    <location>
        <begin position="219"/>
        <end position="234"/>
    </location>
</feature>
<reference evidence="2" key="2">
    <citation type="submission" date="2023-06" db="EMBL/GenBank/DDBJ databases">
        <authorList>
            <consortium name="Lawrence Berkeley National Laboratory"/>
            <person name="Haridas S."/>
            <person name="Hensen N."/>
            <person name="Bonometti L."/>
            <person name="Westerberg I."/>
            <person name="Brannstrom I.O."/>
            <person name="Guillou S."/>
            <person name="Cros-Aarteil S."/>
            <person name="Calhoun S."/>
            <person name="Kuo A."/>
            <person name="Mondo S."/>
            <person name="Pangilinan J."/>
            <person name="Riley R."/>
            <person name="LaButti K."/>
            <person name="Andreopoulos B."/>
            <person name="Lipzen A."/>
            <person name="Chen C."/>
            <person name="Yanf M."/>
            <person name="Daum C."/>
            <person name="Ng V."/>
            <person name="Clum A."/>
            <person name="Steindorff A."/>
            <person name="Ohm R."/>
            <person name="Martin F."/>
            <person name="Silar P."/>
            <person name="Natvig D."/>
            <person name="Lalanne C."/>
            <person name="Gautier V."/>
            <person name="Ament-velasquez S.L."/>
            <person name="Kruys A."/>
            <person name="Hutchinson M.I."/>
            <person name="Powell A.J."/>
            <person name="Barry K."/>
            <person name="Miller A.N."/>
            <person name="Grigoriev I.V."/>
            <person name="Debuchy R."/>
            <person name="Gladieux P."/>
            <person name="Thoren M.H."/>
            <person name="Johannesson H."/>
        </authorList>
    </citation>
    <scope>NUCLEOTIDE SEQUENCE</scope>
    <source>
        <strain evidence="2">CBS 232.78</strain>
    </source>
</reference>
<feature type="region of interest" description="Disordered" evidence="1">
    <location>
        <begin position="773"/>
        <end position="914"/>
    </location>
</feature>
<feature type="compositionally biased region" description="Polar residues" evidence="1">
    <location>
        <begin position="408"/>
        <end position="419"/>
    </location>
</feature>
<feature type="region of interest" description="Disordered" evidence="1">
    <location>
        <begin position="309"/>
        <end position="333"/>
    </location>
</feature>
<feature type="region of interest" description="Disordered" evidence="1">
    <location>
        <begin position="560"/>
        <end position="657"/>
    </location>
</feature>
<keyword evidence="3" id="KW-1185">Reference proteome</keyword>
<feature type="compositionally biased region" description="Polar residues" evidence="1">
    <location>
        <begin position="735"/>
        <end position="748"/>
    </location>
</feature>
<feature type="compositionally biased region" description="Low complexity" evidence="1">
    <location>
        <begin position="705"/>
        <end position="717"/>
    </location>
</feature>
<comment type="caution">
    <text evidence="2">The sequence shown here is derived from an EMBL/GenBank/DDBJ whole genome shotgun (WGS) entry which is preliminary data.</text>
</comment>
<sequence>MGHSSKFSFPLPGRKHPAASAQLSQKPKVPLTKAQKILGTGEISIDSPALSVDSKWTWDTRSGSGISISISEATPSHTDGGNTGLGISHGDTAASSPRSPRPERRWEDESEIIPRGINHQTDASSLRRRQSSSTITSYYDKTKQPLSISQQTSNSAMAKGLPTKAQALLDMDGLAESQAKKKKPSRLDLSALIPRSKFSRHLKPDAHKGPVLGADMLTKSPSVMSDSPVTSPSPTQQKNIKKPKRKPTKESLRETSPLAESHTVPPIPQYSGTGRQHRATKSTVDLYNLYDHYEQRSFADVLEKDIYGTPSPGLESPLDRQTPPYQTPSPISSERAAYLSPFASNGIRAPYSSKQASPLGGPSELTLAGVLSPSSLISPHADSASISSRHTRTSKASKRTDRSLTDIDLQQNSMLTLSSDSEDDGYEPSSKSSLAVPPALSDGQASPTSPRSAISQRSATAPPQDYGRPKLPKRTSFATNPQFLPIPEGSAPSSPPKISARSSSLLSNSAAKKMPPSVSHQISRLSINTTSTSRTVSYGTMQSVSMHDAKAISMVPRTSPANQINWSSPSDKAPFDSFPSPPNNRANRPSIASNASEQPTPPLSPTSVDFYLQSQRTSVAASDRGSVRSGRSLGSTAKGGRRGSTASSAQDTNSGRFMAVTRQEELLLAALRMKRARMREDIIAEFEEDIDREDHQLERETTNESSVYSSGMSRQSSMSTMRNIETGAMSLSVRPHQQSQMRLSGGSTEKSRVGKGKGRGQILLMMDRPKDHAELDTAEPSPDLSDFMDFDDGSEGLDFPMPYSSRPADPGTGSRKSSTSSSTRSGSVSSSHGRTATQPPPPTVRVKARRHEDSGPRLDSDEISPRNTSRRDKNKRDMSQGIPEAPEEDEDDMAADVPRPDSPISPDAFPMPQSIARKKQVRLSAVGNYKPNVEAGWWDDSG</sequence>
<feature type="compositionally biased region" description="Acidic residues" evidence="1">
    <location>
        <begin position="786"/>
        <end position="795"/>
    </location>
</feature>
<evidence type="ECO:0000256" key="1">
    <source>
        <dbReference type="SAM" id="MobiDB-lite"/>
    </source>
</evidence>
<feature type="compositionally biased region" description="Low complexity" evidence="1">
    <location>
        <begin position="811"/>
        <end position="835"/>
    </location>
</feature>
<feature type="region of interest" description="Disordered" evidence="1">
    <location>
        <begin position="65"/>
        <end position="132"/>
    </location>
</feature>
<feature type="region of interest" description="Disordered" evidence="1">
    <location>
        <begin position="698"/>
        <end position="717"/>
    </location>
</feature>
<gene>
    <name evidence="2" type="ORF">B0H63DRAFT_396829</name>
</gene>
<feature type="region of interest" description="Disordered" evidence="1">
    <location>
        <begin position="200"/>
        <end position="279"/>
    </location>
</feature>
<feature type="compositionally biased region" description="Low complexity" evidence="1">
    <location>
        <begin position="490"/>
        <end position="511"/>
    </location>
</feature>
<feature type="compositionally biased region" description="Polar residues" evidence="1">
    <location>
        <begin position="443"/>
        <end position="461"/>
    </location>
</feature>
<feature type="region of interest" description="Disordered" evidence="1">
    <location>
        <begin position="733"/>
        <end position="760"/>
    </location>
</feature>
<reference evidence="2" key="1">
    <citation type="journal article" date="2023" name="Mol. Phylogenet. Evol.">
        <title>Genome-scale phylogeny and comparative genomics of the fungal order Sordariales.</title>
        <authorList>
            <person name="Hensen N."/>
            <person name="Bonometti L."/>
            <person name="Westerberg I."/>
            <person name="Brannstrom I.O."/>
            <person name="Guillou S."/>
            <person name="Cros-Aarteil S."/>
            <person name="Calhoun S."/>
            <person name="Haridas S."/>
            <person name="Kuo A."/>
            <person name="Mondo S."/>
            <person name="Pangilinan J."/>
            <person name="Riley R."/>
            <person name="LaButti K."/>
            <person name="Andreopoulos B."/>
            <person name="Lipzen A."/>
            <person name="Chen C."/>
            <person name="Yan M."/>
            <person name="Daum C."/>
            <person name="Ng V."/>
            <person name="Clum A."/>
            <person name="Steindorff A."/>
            <person name="Ohm R.A."/>
            <person name="Martin F."/>
            <person name="Silar P."/>
            <person name="Natvig D.O."/>
            <person name="Lalanne C."/>
            <person name="Gautier V."/>
            <person name="Ament-Velasquez S.L."/>
            <person name="Kruys A."/>
            <person name="Hutchinson M.I."/>
            <person name="Powell A.J."/>
            <person name="Barry K."/>
            <person name="Miller A.N."/>
            <person name="Grigoriev I.V."/>
            <person name="Debuchy R."/>
            <person name="Gladieux P."/>
            <person name="Hiltunen Thoren M."/>
            <person name="Johannesson H."/>
        </authorList>
    </citation>
    <scope>NUCLEOTIDE SEQUENCE</scope>
    <source>
        <strain evidence="2">CBS 232.78</strain>
    </source>
</reference>
<evidence type="ECO:0000313" key="2">
    <source>
        <dbReference type="EMBL" id="KAK3381081.1"/>
    </source>
</evidence>
<feature type="compositionally biased region" description="Polar residues" evidence="1">
    <location>
        <begin position="644"/>
        <end position="655"/>
    </location>
</feature>
<feature type="region of interest" description="Disordered" evidence="1">
    <location>
        <begin position="1"/>
        <end position="29"/>
    </location>
</feature>
<evidence type="ECO:0000313" key="3">
    <source>
        <dbReference type="Proteomes" id="UP001285441"/>
    </source>
</evidence>
<feature type="region of interest" description="Disordered" evidence="1">
    <location>
        <begin position="378"/>
        <end position="526"/>
    </location>
</feature>
<organism evidence="2 3">
    <name type="scientific">Podospora didyma</name>
    <dbReference type="NCBI Taxonomy" id="330526"/>
    <lineage>
        <taxon>Eukaryota</taxon>
        <taxon>Fungi</taxon>
        <taxon>Dikarya</taxon>
        <taxon>Ascomycota</taxon>
        <taxon>Pezizomycotina</taxon>
        <taxon>Sordariomycetes</taxon>
        <taxon>Sordariomycetidae</taxon>
        <taxon>Sordariales</taxon>
        <taxon>Podosporaceae</taxon>
        <taxon>Podospora</taxon>
    </lineage>
</organism>
<feature type="compositionally biased region" description="Acidic residues" evidence="1">
    <location>
        <begin position="885"/>
        <end position="894"/>
    </location>
</feature>
<protein>
    <submittedName>
        <fullName evidence="2">Uncharacterized protein</fullName>
    </submittedName>
</protein>